<accession>A0ABW6J741</accession>
<organism evidence="1 2">
    <name type="scientific">Streptomyces wedmorensis</name>
    <dbReference type="NCBI Taxonomy" id="43759"/>
    <lineage>
        <taxon>Bacteria</taxon>
        <taxon>Bacillati</taxon>
        <taxon>Actinomycetota</taxon>
        <taxon>Actinomycetes</taxon>
        <taxon>Kitasatosporales</taxon>
        <taxon>Streptomycetaceae</taxon>
        <taxon>Streptomyces</taxon>
    </lineage>
</organism>
<proteinExistence type="predicted"/>
<evidence type="ECO:0000313" key="1">
    <source>
        <dbReference type="EMBL" id="MFE5985763.1"/>
    </source>
</evidence>
<name>A0ABW6J741_STRWE</name>
<keyword evidence="2" id="KW-1185">Reference proteome</keyword>
<sequence>MTIPGFTAESSVHGAYGVFPAQGDYATCSFECGHDCTRACKHSSNPQCWQKCKDRCMRVCQCTPWCTTRTYCDDYGTTKAVETCTDCEGNKTTSDPVTIKPTCP</sequence>
<dbReference type="EMBL" id="JBHTRV010000064">
    <property type="protein sequence ID" value="MFE5985763.1"/>
    <property type="molecule type" value="Genomic_DNA"/>
</dbReference>
<comment type="caution">
    <text evidence="1">The sequence shown here is derived from an EMBL/GenBank/DDBJ whole genome shotgun (WGS) entry which is preliminary data.</text>
</comment>
<protein>
    <submittedName>
        <fullName evidence="1">Uncharacterized protein</fullName>
    </submittedName>
</protein>
<gene>
    <name evidence="1" type="ORF">ACFQ63_39595</name>
</gene>
<dbReference type="Proteomes" id="UP001600424">
    <property type="component" value="Unassembled WGS sequence"/>
</dbReference>
<evidence type="ECO:0000313" key="2">
    <source>
        <dbReference type="Proteomes" id="UP001600424"/>
    </source>
</evidence>
<dbReference type="RefSeq" id="WP_386256614.1">
    <property type="nucleotide sequence ID" value="NZ_JBHTRV010000064.1"/>
</dbReference>
<reference evidence="1 2" key="1">
    <citation type="submission" date="2024-09" db="EMBL/GenBank/DDBJ databases">
        <title>The Natural Products Discovery Center: Release of the First 8490 Sequenced Strains for Exploring Actinobacteria Biosynthetic Diversity.</title>
        <authorList>
            <person name="Kalkreuter E."/>
            <person name="Kautsar S.A."/>
            <person name="Yang D."/>
            <person name="Bader C.D."/>
            <person name="Teijaro C.N."/>
            <person name="Fluegel L."/>
            <person name="Davis C.M."/>
            <person name="Simpson J.R."/>
            <person name="Lauterbach L."/>
            <person name="Steele A.D."/>
            <person name="Gui C."/>
            <person name="Meng S."/>
            <person name="Li G."/>
            <person name="Viehrig K."/>
            <person name="Ye F."/>
            <person name="Su P."/>
            <person name="Kiefer A.F."/>
            <person name="Nichols A."/>
            <person name="Cepeda A.J."/>
            <person name="Yan W."/>
            <person name="Fan B."/>
            <person name="Jiang Y."/>
            <person name="Adhikari A."/>
            <person name="Zheng C.-J."/>
            <person name="Schuster L."/>
            <person name="Cowan T.M."/>
            <person name="Smanski M.J."/>
            <person name="Chevrette M.G."/>
            <person name="De Carvalho L.P.S."/>
            <person name="Shen B."/>
        </authorList>
    </citation>
    <scope>NUCLEOTIDE SEQUENCE [LARGE SCALE GENOMIC DNA]</scope>
    <source>
        <strain evidence="1 2">NPDC056472</strain>
    </source>
</reference>